<feature type="transmembrane region" description="Helical" evidence="1">
    <location>
        <begin position="68"/>
        <end position="92"/>
    </location>
</feature>
<dbReference type="Proteomes" id="UP000232722">
    <property type="component" value="Unassembled WGS sequence"/>
</dbReference>
<proteinExistence type="predicted"/>
<keyword evidence="1" id="KW-0472">Membrane</keyword>
<comment type="caution">
    <text evidence="2">The sequence shown here is derived from an EMBL/GenBank/DDBJ whole genome shotgun (WGS) entry which is preliminary data.</text>
</comment>
<organism evidence="2 3">
    <name type="scientific">Rhizophagus irregularis</name>
    <dbReference type="NCBI Taxonomy" id="588596"/>
    <lineage>
        <taxon>Eukaryota</taxon>
        <taxon>Fungi</taxon>
        <taxon>Fungi incertae sedis</taxon>
        <taxon>Mucoromycota</taxon>
        <taxon>Glomeromycotina</taxon>
        <taxon>Glomeromycetes</taxon>
        <taxon>Glomerales</taxon>
        <taxon>Glomeraceae</taxon>
        <taxon>Rhizophagus</taxon>
    </lineage>
</organism>
<accession>A0A2N0PLE4</accession>
<protein>
    <submittedName>
        <fullName evidence="2">Uncharacterized protein</fullName>
    </submittedName>
</protein>
<evidence type="ECO:0000313" key="2">
    <source>
        <dbReference type="EMBL" id="PKC07666.1"/>
    </source>
</evidence>
<keyword evidence="1" id="KW-1133">Transmembrane helix</keyword>
<name>A0A2N0PLE4_9GLOM</name>
<reference evidence="2 3" key="2">
    <citation type="submission" date="2017-09" db="EMBL/GenBank/DDBJ databases">
        <title>Extensive intraspecific genome diversity in a model arbuscular mycorrhizal fungus.</title>
        <authorList>
            <person name="Chen E.C."/>
            <person name="Morin E."/>
            <person name="Beaudet D."/>
            <person name="Noel J."/>
            <person name="Ndikumana S."/>
            <person name="Charron P."/>
            <person name="St-Onge C."/>
            <person name="Giorgi J."/>
            <person name="Grigoriev I.V."/>
            <person name="Roux C."/>
            <person name="Martin F.M."/>
            <person name="Corradi N."/>
        </authorList>
    </citation>
    <scope>NUCLEOTIDE SEQUENCE [LARGE SCALE GENOMIC DNA]</scope>
    <source>
        <strain evidence="2 3">A5</strain>
    </source>
</reference>
<reference evidence="2 3" key="1">
    <citation type="submission" date="2016-04" db="EMBL/GenBank/DDBJ databases">
        <title>Genome analyses suggest a sexual origin of heterokaryosis in a supposedly ancient asexual fungus.</title>
        <authorList>
            <person name="Ropars J."/>
            <person name="Sedzielewska K."/>
            <person name="Noel J."/>
            <person name="Charron P."/>
            <person name="Farinelli L."/>
            <person name="Marton T."/>
            <person name="Kruger M."/>
            <person name="Pelin A."/>
            <person name="Brachmann A."/>
            <person name="Corradi N."/>
        </authorList>
    </citation>
    <scope>NUCLEOTIDE SEQUENCE [LARGE SCALE GENOMIC DNA]</scope>
    <source>
        <strain evidence="2 3">A5</strain>
    </source>
</reference>
<evidence type="ECO:0000313" key="3">
    <source>
        <dbReference type="Proteomes" id="UP000232722"/>
    </source>
</evidence>
<sequence>MLQGVKRDCHPSLTSSNQSRLFKEKPEAVSSIISDKVQSLLVLGDIPFQTILSSGTHKEENRTDFLSYYRCILAGLSLSRYGILASIFLSLFELRIYVNWYFFYINSCLNINKRGFI</sequence>
<dbReference type="EMBL" id="LLXJ01000618">
    <property type="protein sequence ID" value="PKC07666.1"/>
    <property type="molecule type" value="Genomic_DNA"/>
</dbReference>
<gene>
    <name evidence="2" type="ORF">RhiirA5_376859</name>
</gene>
<dbReference type="AlphaFoldDB" id="A0A2N0PLE4"/>
<keyword evidence="1" id="KW-0812">Transmembrane</keyword>
<evidence type="ECO:0000256" key="1">
    <source>
        <dbReference type="SAM" id="Phobius"/>
    </source>
</evidence>